<accession>A0A6J7EHM0</accession>
<keyword evidence="1" id="KW-0472">Membrane</keyword>
<sequence length="579" mass="61867">MDDGAGRPTLRARLGGRWSLSWQAWAVSAGCVMLGVMGSASARGASNTVWLTWQLLGLTGCLAAGLFMIALSRTVYRHRRQVPVAVWIVVMCSALSGLIAMWTIEALAPLVGIDTGFGSIDQVFVVGLLSGYGGCMLILLFDYRDRTAMARNSLIEEAVQLEVEALQRTAIVAQLRAQLADDVAAELSMARTNLESRLLLARDAEGIDAGLEAPDWTEISSLLRDTAQSAIRPLSARMWQQAAEGYPRQSGWIIIPNIVREQPFRPLLIVVIHVLGGLKDVMAMFGAERGASIVACQCAAIVIICGSANGLMRRFPAQHARIFIASLVLLESGVFVTVRQREAWLPGSSPISWSVVQVVVGASVVLITSGFGAWRQFDTDSRDLFRDRVRRKRVASIARSRQLADLARQASRVLHGSVQTRLHSCAMAIDGAGAAGTEEGRVEALLEAMTILAQPLREEQVASSLADEVQRKVALWGALCEFSVQVYGEGDTAPAMAETVGRIVEEGISNAIRHGRATRIEIVVTVASGACNVELTDNGIGPGGGKPGIGSALLHQSSGGAWALTALAQGARLEVAVRS</sequence>
<organism evidence="2">
    <name type="scientific">freshwater metagenome</name>
    <dbReference type="NCBI Taxonomy" id="449393"/>
    <lineage>
        <taxon>unclassified sequences</taxon>
        <taxon>metagenomes</taxon>
        <taxon>ecological metagenomes</taxon>
    </lineage>
</organism>
<evidence type="ECO:0000256" key="1">
    <source>
        <dbReference type="SAM" id="Phobius"/>
    </source>
</evidence>
<reference evidence="2" key="1">
    <citation type="submission" date="2020-05" db="EMBL/GenBank/DDBJ databases">
        <authorList>
            <person name="Chiriac C."/>
            <person name="Salcher M."/>
            <person name="Ghai R."/>
            <person name="Kavagutti S V."/>
        </authorList>
    </citation>
    <scope>NUCLEOTIDE SEQUENCE</scope>
</reference>
<feature type="transmembrane region" description="Helical" evidence="1">
    <location>
        <begin position="291"/>
        <end position="310"/>
    </location>
</feature>
<dbReference type="PROSITE" id="PS51257">
    <property type="entry name" value="PROKAR_LIPOPROTEIN"/>
    <property type="match status" value="1"/>
</dbReference>
<dbReference type="Gene3D" id="3.30.565.10">
    <property type="entry name" value="Histidine kinase-like ATPase, C-terminal domain"/>
    <property type="match status" value="1"/>
</dbReference>
<feature type="transmembrane region" description="Helical" evidence="1">
    <location>
        <begin position="267"/>
        <end position="285"/>
    </location>
</feature>
<feature type="transmembrane region" description="Helical" evidence="1">
    <location>
        <begin position="84"/>
        <end position="104"/>
    </location>
</feature>
<keyword evidence="1" id="KW-1133">Transmembrane helix</keyword>
<keyword evidence="1" id="KW-0812">Transmembrane</keyword>
<protein>
    <submittedName>
        <fullName evidence="2">Unannotated protein</fullName>
    </submittedName>
</protein>
<feature type="transmembrane region" description="Helical" evidence="1">
    <location>
        <begin position="351"/>
        <end position="374"/>
    </location>
</feature>
<evidence type="ECO:0000313" key="2">
    <source>
        <dbReference type="EMBL" id="CAB4880594.1"/>
    </source>
</evidence>
<proteinExistence type="predicted"/>
<dbReference type="InterPro" id="IPR036890">
    <property type="entry name" value="HATPase_C_sf"/>
</dbReference>
<dbReference type="EMBL" id="CAFBLS010000159">
    <property type="protein sequence ID" value="CAB4880594.1"/>
    <property type="molecule type" value="Genomic_DNA"/>
</dbReference>
<feature type="transmembrane region" description="Helical" evidence="1">
    <location>
        <begin position="322"/>
        <end position="339"/>
    </location>
</feature>
<gene>
    <name evidence="2" type="ORF">UFOPK3402_01275</name>
</gene>
<feature type="transmembrane region" description="Helical" evidence="1">
    <location>
        <begin position="20"/>
        <end position="38"/>
    </location>
</feature>
<feature type="transmembrane region" description="Helical" evidence="1">
    <location>
        <begin position="50"/>
        <end position="72"/>
    </location>
</feature>
<dbReference type="SUPFAM" id="SSF55874">
    <property type="entry name" value="ATPase domain of HSP90 chaperone/DNA topoisomerase II/histidine kinase"/>
    <property type="match status" value="1"/>
</dbReference>
<feature type="transmembrane region" description="Helical" evidence="1">
    <location>
        <begin position="124"/>
        <end position="143"/>
    </location>
</feature>
<dbReference type="AlphaFoldDB" id="A0A6J7EHM0"/>
<name>A0A6J7EHM0_9ZZZZ</name>